<dbReference type="EMBL" id="BGZK01000553">
    <property type="protein sequence ID" value="GBP49878.1"/>
    <property type="molecule type" value="Genomic_DNA"/>
</dbReference>
<feature type="compositionally biased region" description="Basic and acidic residues" evidence="1">
    <location>
        <begin position="58"/>
        <end position="67"/>
    </location>
</feature>
<protein>
    <submittedName>
        <fullName evidence="2">Uncharacterized protein</fullName>
    </submittedName>
</protein>
<feature type="region of interest" description="Disordered" evidence="1">
    <location>
        <begin position="55"/>
        <end position="84"/>
    </location>
</feature>
<organism evidence="2 3">
    <name type="scientific">Eumeta variegata</name>
    <name type="common">Bagworm moth</name>
    <name type="synonym">Eumeta japonica</name>
    <dbReference type="NCBI Taxonomy" id="151549"/>
    <lineage>
        <taxon>Eukaryota</taxon>
        <taxon>Metazoa</taxon>
        <taxon>Ecdysozoa</taxon>
        <taxon>Arthropoda</taxon>
        <taxon>Hexapoda</taxon>
        <taxon>Insecta</taxon>
        <taxon>Pterygota</taxon>
        <taxon>Neoptera</taxon>
        <taxon>Endopterygota</taxon>
        <taxon>Lepidoptera</taxon>
        <taxon>Glossata</taxon>
        <taxon>Ditrysia</taxon>
        <taxon>Tineoidea</taxon>
        <taxon>Psychidae</taxon>
        <taxon>Oiketicinae</taxon>
        <taxon>Eumeta</taxon>
    </lineage>
</organism>
<dbReference type="Proteomes" id="UP000299102">
    <property type="component" value="Unassembled WGS sequence"/>
</dbReference>
<gene>
    <name evidence="2" type="ORF">EVAR_83827_1</name>
</gene>
<evidence type="ECO:0000313" key="2">
    <source>
        <dbReference type="EMBL" id="GBP49878.1"/>
    </source>
</evidence>
<reference evidence="2 3" key="1">
    <citation type="journal article" date="2019" name="Commun. Biol.">
        <title>The bagworm genome reveals a unique fibroin gene that provides high tensile strength.</title>
        <authorList>
            <person name="Kono N."/>
            <person name="Nakamura H."/>
            <person name="Ohtoshi R."/>
            <person name="Tomita M."/>
            <person name="Numata K."/>
            <person name="Arakawa K."/>
        </authorList>
    </citation>
    <scope>NUCLEOTIDE SEQUENCE [LARGE SCALE GENOMIC DNA]</scope>
</reference>
<keyword evidence="3" id="KW-1185">Reference proteome</keyword>
<name>A0A4C1WEV3_EUMVA</name>
<evidence type="ECO:0000256" key="1">
    <source>
        <dbReference type="SAM" id="MobiDB-lite"/>
    </source>
</evidence>
<dbReference type="AlphaFoldDB" id="A0A4C1WEV3"/>
<feature type="region of interest" description="Disordered" evidence="1">
    <location>
        <begin position="1"/>
        <end position="41"/>
    </location>
</feature>
<proteinExistence type="predicted"/>
<accession>A0A4C1WEV3</accession>
<comment type="caution">
    <text evidence="2">The sequence shown here is derived from an EMBL/GenBank/DDBJ whole genome shotgun (WGS) entry which is preliminary data.</text>
</comment>
<sequence>MSVLDVTASDPDVQEQGGAGDARAGGREPRAPAHAHLGRPLTAIQINEIEPAAIYNKHHSEPPHAGRAEYPGETSHARPLSPEV</sequence>
<evidence type="ECO:0000313" key="3">
    <source>
        <dbReference type="Proteomes" id="UP000299102"/>
    </source>
</evidence>